<comment type="caution">
    <text evidence="2">The sequence shown here is derived from an EMBL/GenBank/DDBJ whole genome shotgun (WGS) entry which is preliminary data.</text>
</comment>
<name>A0A4Z1CTH4_9RHOB</name>
<dbReference type="PANTHER" id="PTHR35811:SF1">
    <property type="entry name" value="HTH OST-TYPE DOMAIN-CONTAINING PROTEIN"/>
    <property type="match status" value="1"/>
</dbReference>
<dbReference type="EMBL" id="SRPG01000004">
    <property type="protein sequence ID" value="TGN68569.1"/>
    <property type="molecule type" value="Genomic_DNA"/>
</dbReference>
<dbReference type="GO" id="GO:0004540">
    <property type="term" value="F:RNA nuclease activity"/>
    <property type="evidence" value="ECO:0007669"/>
    <property type="project" value="InterPro"/>
</dbReference>
<proteinExistence type="predicted"/>
<dbReference type="CDD" id="cd11297">
    <property type="entry name" value="PIN_LabA-like_N_1"/>
    <property type="match status" value="1"/>
</dbReference>
<reference evidence="2 3" key="1">
    <citation type="submission" date="2019-03" db="EMBL/GenBank/DDBJ databases">
        <authorList>
            <person name="Li J."/>
        </authorList>
    </citation>
    <scope>NUCLEOTIDE SEQUENCE [LARGE SCALE GENOMIC DNA]</scope>
    <source>
        <strain evidence="2 3">3058</strain>
    </source>
</reference>
<protein>
    <submittedName>
        <fullName evidence="2">NYN domain-containing protein</fullName>
    </submittedName>
</protein>
<dbReference type="AlphaFoldDB" id="A0A4Z1CTH4"/>
<gene>
    <name evidence="2" type="ORF">E4L95_00940</name>
</gene>
<evidence type="ECO:0000313" key="3">
    <source>
        <dbReference type="Proteomes" id="UP000297972"/>
    </source>
</evidence>
<dbReference type="Gene3D" id="3.40.50.1010">
    <property type="entry name" value="5'-nuclease"/>
    <property type="match status" value="1"/>
</dbReference>
<dbReference type="Pfam" id="PF01936">
    <property type="entry name" value="NYN"/>
    <property type="match status" value="1"/>
</dbReference>
<dbReference type="OrthoDB" id="9783963at2"/>
<feature type="domain" description="NYN" evidence="1">
    <location>
        <begin position="5"/>
        <end position="129"/>
    </location>
</feature>
<dbReference type="Proteomes" id="UP000297972">
    <property type="component" value="Unassembled WGS sequence"/>
</dbReference>
<evidence type="ECO:0000313" key="2">
    <source>
        <dbReference type="EMBL" id="TGN68569.1"/>
    </source>
</evidence>
<organism evidence="2 3">
    <name type="scientific">Paracoccus liaowanqingii</name>
    <dbReference type="NCBI Taxonomy" id="2560053"/>
    <lineage>
        <taxon>Bacteria</taxon>
        <taxon>Pseudomonadati</taxon>
        <taxon>Pseudomonadota</taxon>
        <taxon>Alphaproteobacteria</taxon>
        <taxon>Rhodobacterales</taxon>
        <taxon>Paracoccaceae</taxon>
        <taxon>Paracoccus</taxon>
    </lineage>
</organism>
<keyword evidence="3" id="KW-1185">Reference proteome</keyword>
<accession>A0A4Z1CTH4</accession>
<dbReference type="PANTHER" id="PTHR35811">
    <property type="entry name" value="SLR1870 PROTEIN"/>
    <property type="match status" value="1"/>
</dbReference>
<sequence>MISSVAVFVDGDNVRPESGAEIRKFAQQLGRLDVVRVYGGAHPASAWMTAPGYRFIYAGAGKNAADLLLSIDAMEMLLFREIRTFVVATSDGDFSHLAQRLRERGARVLGLGEEKTPESFRAACSEFSILSPKTSAAPCKEKLGSEKSHSKLDEQIRRMIVLHSKNGQGMRITELAPKMHKAHGVMISSLPEGTWRAYLSKRPALYELDPRGQEAKVRFFPEGFR</sequence>
<dbReference type="InterPro" id="IPR021139">
    <property type="entry name" value="NYN"/>
</dbReference>
<evidence type="ECO:0000259" key="1">
    <source>
        <dbReference type="Pfam" id="PF01936"/>
    </source>
</evidence>